<dbReference type="EMBL" id="UYYB01100928">
    <property type="protein sequence ID" value="VDM78075.1"/>
    <property type="molecule type" value="Genomic_DNA"/>
</dbReference>
<sequence>MRQPKTSLVTVKLPISCPLLFEDLQFDARFDIILSSDEMLAFQMTDVLSHCLTEREMMLAVNGVERVFIGTVVPVLIIFGISGNILNLTVLLTPTMRTR</sequence>
<keyword evidence="1" id="KW-0812">Transmembrane</keyword>
<keyword evidence="3" id="KW-1185">Reference proteome</keyword>
<dbReference type="AlphaFoldDB" id="A0A3P7L5U6"/>
<dbReference type="PANTHER" id="PTHR46895">
    <property type="entry name" value="PROTEIN CBG20548-RELATED"/>
    <property type="match status" value="1"/>
</dbReference>
<organism evidence="2 3">
    <name type="scientific">Strongylus vulgaris</name>
    <name type="common">Blood worm</name>
    <dbReference type="NCBI Taxonomy" id="40348"/>
    <lineage>
        <taxon>Eukaryota</taxon>
        <taxon>Metazoa</taxon>
        <taxon>Ecdysozoa</taxon>
        <taxon>Nematoda</taxon>
        <taxon>Chromadorea</taxon>
        <taxon>Rhabditida</taxon>
        <taxon>Rhabditina</taxon>
        <taxon>Rhabditomorpha</taxon>
        <taxon>Strongyloidea</taxon>
        <taxon>Strongylidae</taxon>
        <taxon>Strongylus</taxon>
    </lineage>
</organism>
<dbReference type="OrthoDB" id="10011262at2759"/>
<evidence type="ECO:0000313" key="2">
    <source>
        <dbReference type="EMBL" id="VDM78075.1"/>
    </source>
</evidence>
<dbReference type="PANTHER" id="PTHR46895:SF3">
    <property type="entry name" value="G-PROTEIN COUPLED RECEPTOR F59B2.13-RELATED"/>
    <property type="match status" value="1"/>
</dbReference>
<accession>A0A3P7L5U6</accession>
<feature type="transmembrane region" description="Helical" evidence="1">
    <location>
        <begin position="67"/>
        <end position="92"/>
    </location>
</feature>
<reference evidence="2 3" key="1">
    <citation type="submission" date="2018-11" db="EMBL/GenBank/DDBJ databases">
        <authorList>
            <consortium name="Pathogen Informatics"/>
        </authorList>
    </citation>
    <scope>NUCLEOTIDE SEQUENCE [LARGE SCALE GENOMIC DNA]</scope>
</reference>
<gene>
    <name evidence="2" type="ORF">SVUK_LOCUS13073</name>
</gene>
<evidence type="ECO:0000313" key="3">
    <source>
        <dbReference type="Proteomes" id="UP000270094"/>
    </source>
</evidence>
<evidence type="ECO:0008006" key="4">
    <source>
        <dbReference type="Google" id="ProtNLM"/>
    </source>
</evidence>
<proteinExistence type="predicted"/>
<name>A0A3P7L5U6_STRVU</name>
<dbReference type="Proteomes" id="UP000270094">
    <property type="component" value="Unassembled WGS sequence"/>
</dbReference>
<keyword evidence="1" id="KW-0472">Membrane</keyword>
<keyword evidence="1" id="KW-1133">Transmembrane helix</keyword>
<evidence type="ECO:0000256" key="1">
    <source>
        <dbReference type="SAM" id="Phobius"/>
    </source>
</evidence>
<protein>
    <recommendedName>
        <fullName evidence="4">G-protein coupled receptors family 1 profile domain-containing protein</fullName>
    </recommendedName>
</protein>